<protein>
    <submittedName>
        <fullName evidence="1">GCN5-related N-acetyl-transferase</fullName>
    </submittedName>
</protein>
<sequence>MKNCVLVSDLSKTNERVLCKVMKWKNIRINLKMNDPEIYYDKENGNFKIKILDDDNKEIFIIEFSEPIDIPGIGIGIELLRLNTLIDKYRNKGLAKYYMSLLVDLCKSNAITTVSIFIGTDKHNHPGSEKIEMDKIRLKEFYKSFESNNLKIIVD</sequence>
<organism evidence="1">
    <name type="scientific">Siphoviridae sp. ctWsj12</name>
    <dbReference type="NCBI Taxonomy" id="2826363"/>
    <lineage>
        <taxon>Viruses</taxon>
        <taxon>Duplodnaviria</taxon>
        <taxon>Heunggongvirae</taxon>
        <taxon>Uroviricota</taxon>
        <taxon>Caudoviricetes</taxon>
    </lineage>
</organism>
<dbReference type="EMBL" id="BK015233">
    <property type="protein sequence ID" value="DAD97217.1"/>
    <property type="molecule type" value="Genomic_DNA"/>
</dbReference>
<accession>A0A8S5NRA1</accession>
<evidence type="ECO:0000313" key="1">
    <source>
        <dbReference type="EMBL" id="DAD97217.1"/>
    </source>
</evidence>
<name>A0A8S5NRA1_9CAUD</name>
<reference evidence="1" key="1">
    <citation type="journal article" date="2021" name="Proc. Natl. Acad. Sci. U.S.A.">
        <title>A Catalog of Tens of Thousands of Viruses from Human Metagenomes Reveals Hidden Associations with Chronic Diseases.</title>
        <authorList>
            <person name="Tisza M.J."/>
            <person name="Buck C.B."/>
        </authorList>
    </citation>
    <scope>NUCLEOTIDE SEQUENCE</scope>
    <source>
        <strain evidence="1">CtWsj12</strain>
    </source>
</reference>
<proteinExistence type="predicted"/>